<evidence type="ECO:0000256" key="2">
    <source>
        <dbReference type="SAM" id="Phobius"/>
    </source>
</evidence>
<keyword evidence="4" id="KW-1185">Reference proteome</keyword>
<name>A0A938YCV2_9ACTN</name>
<evidence type="ECO:0000256" key="1">
    <source>
        <dbReference type="SAM" id="MobiDB-lite"/>
    </source>
</evidence>
<dbReference type="RefSeq" id="WP_205258797.1">
    <property type="nucleotide sequence ID" value="NZ_JAERWK010000001.1"/>
</dbReference>
<comment type="caution">
    <text evidence="3">The sequence shown here is derived from an EMBL/GenBank/DDBJ whole genome shotgun (WGS) entry which is preliminary data.</text>
</comment>
<keyword evidence="2" id="KW-0472">Membrane</keyword>
<reference evidence="3" key="1">
    <citation type="submission" date="2021-01" db="EMBL/GenBank/DDBJ databases">
        <title>YIM 132084 draft genome.</title>
        <authorList>
            <person name="An D."/>
        </authorList>
    </citation>
    <scope>NUCLEOTIDE SEQUENCE</scope>
    <source>
        <strain evidence="3">YIM 132084</strain>
    </source>
</reference>
<dbReference type="EMBL" id="JAERWK010000001">
    <property type="protein sequence ID" value="MBM9465854.1"/>
    <property type="molecule type" value="Genomic_DNA"/>
</dbReference>
<evidence type="ECO:0000313" key="3">
    <source>
        <dbReference type="EMBL" id="MBM9465854.1"/>
    </source>
</evidence>
<keyword evidence="2" id="KW-0812">Transmembrane</keyword>
<feature type="compositionally biased region" description="Low complexity" evidence="1">
    <location>
        <begin position="41"/>
        <end position="52"/>
    </location>
</feature>
<feature type="region of interest" description="Disordered" evidence="1">
    <location>
        <begin position="29"/>
        <end position="52"/>
    </location>
</feature>
<dbReference type="AlphaFoldDB" id="A0A938YCV2"/>
<dbReference type="Proteomes" id="UP000663792">
    <property type="component" value="Unassembled WGS sequence"/>
</dbReference>
<keyword evidence="2" id="KW-1133">Transmembrane helix</keyword>
<sequence>MSHVFGGVWTAGVVALIVLHWYWYARTPECERPGRGRDAAGSRPGTSGSTSG</sequence>
<evidence type="ECO:0000313" key="4">
    <source>
        <dbReference type="Proteomes" id="UP000663792"/>
    </source>
</evidence>
<accession>A0A938YCV2</accession>
<proteinExistence type="predicted"/>
<gene>
    <name evidence="3" type="ORF">JL106_01000</name>
</gene>
<organism evidence="3 4">
    <name type="scientific">Nakamurella leprariae</name>
    <dbReference type="NCBI Taxonomy" id="2803911"/>
    <lineage>
        <taxon>Bacteria</taxon>
        <taxon>Bacillati</taxon>
        <taxon>Actinomycetota</taxon>
        <taxon>Actinomycetes</taxon>
        <taxon>Nakamurellales</taxon>
        <taxon>Nakamurellaceae</taxon>
        <taxon>Nakamurella</taxon>
    </lineage>
</organism>
<feature type="transmembrane region" description="Helical" evidence="2">
    <location>
        <begin position="6"/>
        <end position="25"/>
    </location>
</feature>
<protein>
    <submittedName>
        <fullName evidence="3">Uncharacterized protein</fullName>
    </submittedName>
</protein>
<feature type="compositionally biased region" description="Basic and acidic residues" evidence="1">
    <location>
        <begin position="29"/>
        <end position="40"/>
    </location>
</feature>